<dbReference type="EMBL" id="PNHQ01000001">
    <property type="protein sequence ID" value="PMC80625.1"/>
    <property type="molecule type" value="Genomic_DNA"/>
</dbReference>
<keyword evidence="7" id="KW-1185">Reference proteome</keyword>
<dbReference type="GO" id="GO:0051539">
    <property type="term" value="F:4 iron, 4 sulfur cluster binding"/>
    <property type="evidence" value="ECO:0007669"/>
    <property type="project" value="UniProtKB-KW"/>
</dbReference>
<evidence type="ECO:0000256" key="4">
    <source>
        <dbReference type="ARBA" id="ARBA00023014"/>
    </source>
</evidence>
<keyword evidence="4" id="KW-0411">Iron-sulfur</keyword>
<evidence type="ECO:0000256" key="3">
    <source>
        <dbReference type="ARBA" id="ARBA00023004"/>
    </source>
</evidence>
<evidence type="ECO:0000256" key="1">
    <source>
        <dbReference type="ARBA" id="ARBA00022485"/>
    </source>
</evidence>
<evidence type="ECO:0000313" key="7">
    <source>
        <dbReference type="Proteomes" id="UP000235701"/>
    </source>
</evidence>
<organism evidence="6 7">
    <name type="scientific">Aerococcus viridans</name>
    <dbReference type="NCBI Taxonomy" id="1377"/>
    <lineage>
        <taxon>Bacteria</taxon>
        <taxon>Bacillati</taxon>
        <taxon>Bacillota</taxon>
        <taxon>Bacilli</taxon>
        <taxon>Lactobacillales</taxon>
        <taxon>Aerococcaceae</taxon>
        <taxon>Aerococcus</taxon>
    </lineage>
</organism>
<dbReference type="InterPro" id="IPR011257">
    <property type="entry name" value="DNA_glycosylase"/>
</dbReference>
<comment type="caution">
    <text evidence="6">The sequence shown here is derived from an EMBL/GenBank/DDBJ whole genome shotgun (WGS) entry which is preliminary data.</text>
</comment>
<dbReference type="GO" id="GO:0006284">
    <property type="term" value="P:base-excision repair"/>
    <property type="evidence" value="ECO:0007669"/>
    <property type="project" value="InterPro"/>
</dbReference>
<dbReference type="Proteomes" id="UP000235701">
    <property type="component" value="Unassembled WGS sequence"/>
</dbReference>
<keyword evidence="2" id="KW-0479">Metal-binding</keyword>
<dbReference type="PANTHER" id="PTHR10359">
    <property type="entry name" value="A/G-SPECIFIC ADENINE GLYCOSYLASE/ENDONUCLEASE III"/>
    <property type="match status" value="1"/>
</dbReference>
<keyword evidence="1" id="KW-0004">4Fe-4S</keyword>
<dbReference type="PIRSF" id="PIRSF001435">
    <property type="entry name" value="Nth"/>
    <property type="match status" value="1"/>
</dbReference>
<evidence type="ECO:0000259" key="5">
    <source>
        <dbReference type="SMART" id="SM00478"/>
    </source>
</evidence>
<evidence type="ECO:0000313" key="6">
    <source>
        <dbReference type="EMBL" id="PMC80625.1"/>
    </source>
</evidence>
<dbReference type="GO" id="GO:0046872">
    <property type="term" value="F:metal ion binding"/>
    <property type="evidence" value="ECO:0007669"/>
    <property type="project" value="UniProtKB-KW"/>
</dbReference>
<sequence length="219" mass="25584">MDKLAIRKLYDTLLNEMGPQGWWPAESKVEIILGAILVQNTNWRNVDKSLNNLKSATVFLPEEILRLPVAKLEELIRPSGFYRNKARAIQASFQWFDHHNWDYQAIQNEYGKQLRNELLKLPGVGFETSDVFRVFIFDQPAFIADAYARRLFSWLTDKSYATYQSLYQDIVLPDDFTYEEAQEFHGLIDEFGKLYLAKNGQVKENFLSETAIVEFLRIT</sequence>
<dbReference type="GO" id="GO:0003824">
    <property type="term" value="F:catalytic activity"/>
    <property type="evidence" value="ECO:0007669"/>
    <property type="project" value="InterPro"/>
</dbReference>
<dbReference type="Pfam" id="PF00730">
    <property type="entry name" value="HhH-GPD"/>
    <property type="match status" value="1"/>
</dbReference>
<feature type="domain" description="HhH-GPD" evidence="5">
    <location>
        <begin position="37"/>
        <end position="194"/>
    </location>
</feature>
<dbReference type="SUPFAM" id="SSF48150">
    <property type="entry name" value="DNA-glycosylase"/>
    <property type="match status" value="1"/>
</dbReference>
<reference evidence="6 7" key="1">
    <citation type="submission" date="2017-09" db="EMBL/GenBank/DDBJ databases">
        <title>Bacterial strain isolated from the female urinary microbiota.</title>
        <authorList>
            <person name="Thomas-White K."/>
            <person name="Kumar N."/>
            <person name="Forster S."/>
            <person name="Putonti C."/>
            <person name="Lawley T."/>
            <person name="Wolfe A.J."/>
        </authorList>
    </citation>
    <scope>NUCLEOTIDE SEQUENCE [LARGE SCALE GENOMIC DNA]</scope>
    <source>
        <strain evidence="6 7">UMB0240</strain>
    </source>
</reference>
<gene>
    <name evidence="6" type="ORF">CJ191_00445</name>
</gene>
<dbReference type="Gene3D" id="1.10.340.30">
    <property type="entry name" value="Hypothetical protein, domain 2"/>
    <property type="match status" value="1"/>
</dbReference>
<dbReference type="InterPro" id="IPR003265">
    <property type="entry name" value="HhH-GPD_domain"/>
</dbReference>
<dbReference type="CDD" id="cd00056">
    <property type="entry name" value="ENDO3c"/>
    <property type="match status" value="1"/>
</dbReference>
<dbReference type="SMART" id="SM00478">
    <property type="entry name" value="ENDO3c"/>
    <property type="match status" value="1"/>
</dbReference>
<proteinExistence type="predicted"/>
<name>A0A2N6UGF2_9LACT</name>
<protein>
    <submittedName>
        <fullName evidence="6">Deoxyribonuclease I</fullName>
    </submittedName>
</protein>
<dbReference type="RefSeq" id="WP_102198633.1">
    <property type="nucleotide sequence ID" value="NZ_PNHQ01000001.1"/>
</dbReference>
<accession>A0A2N6UGF2</accession>
<dbReference type="PANTHER" id="PTHR10359:SF19">
    <property type="entry name" value="DNA REPAIR GLYCOSYLASE MJ1434-RELATED"/>
    <property type="match status" value="1"/>
</dbReference>
<dbReference type="AlphaFoldDB" id="A0A2N6UGF2"/>
<dbReference type="OrthoDB" id="9802365at2"/>
<keyword evidence="3" id="KW-0408">Iron</keyword>
<evidence type="ECO:0000256" key="2">
    <source>
        <dbReference type="ARBA" id="ARBA00022723"/>
    </source>
</evidence>